<dbReference type="Gramene" id="QL02p089262:mrna">
    <property type="protein sequence ID" value="QL02p089262:mrna"/>
    <property type="gene ID" value="QL02p089262"/>
</dbReference>
<dbReference type="InterPro" id="IPR008972">
    <property type="entry name" value="Cupredoxin"/>
</dbReference>
<dbReference type="InterPro" id="IPR003245">
    <property type="entry name" value="Phytocyanin_dom"/>
</dbReference>
<dbReference type="Proteomes" id="UP000594261">
    <property type="component" value="Chromosome 2"/>
</dbReference>
<evidence type="ECO:0000256" key="2">
    <source>
        <dbReference type="ARBA" id="ARBA00023180"/>
    </source>
</evidence>
<keyword evidence="3" id="KW-0812">Transmembrane</keyword>
<evidence type="ECO:0000256" key="3">
    <source>
        <dbReference type="SAM" id="Phobius"/>
    </source>
</evidence>
<dbReference type="GO" id="GO:0005886">
    <property type="term" value="C:plasma membrane"/>
    <property type="evidence" value="ECO:0007669"/>
    <property type="project" value="TreeGrafter"/>
</dbReference>
<dbReference type="OMA" id="TIVYAER"/>
<keyword evidence="4" id="KW-0732">Signal</keyword>
<organism evidence="6 7">
    <name type="scientific">Quercus lobata</name>
    <name type="common">Valley oak</name>
    <dbReference type="NCBI Taxonomy" id="97700"/>
    <lineage>
        <taxon>Eukaryota</taxon>
        <taxon>Viridiplantae</taxon>
        <taxon>Streptophyta</taxon>
        <taxon>Embryophyta</taxon>
        <taxon>Tracheophyta</taxon>
        <taxon>Spermatophyta</taxon>
        <taxon>Magnoliopsida</taxon>
        <taxon>eudicotyledons</taxon>
        <taxon>Gunneridae</taxon>
        <taxon>Pentapetalae</taxon>
        <taxon>rosids</taxon>
        <taxon>fabids</taxon>
        <taxon>Fagales</taxon>
        <taxon>Fagaceae</taxon>
        <taxon>Quercus</taxon>
    </lineage>
</organism>
<dbReference type="InParanoid" id="A0A7N2L1U3"/>
<feature type="domain" description="Phytocyanin" evidence="5">
    <location>
        <begin position="26"/>
        <end position="129"/>
    </location>
</feature>
<dbReference type="AlphaFoldDB" id="A0A7N2L1U3"/>
<dbReference type="PANTHER" id="PTHR33021">
    <property type="entry name" value="BLUE COPPER PROTEIN"/>
    <property type="match status" value="1"/>
</dbReference>
<feature type="chain" id="PRO_5029662579" description="Phytocyanin domain-containing protein" evidence="4">
    <location>
        <begin position="25"/>
        <end position="164"/>
    </location>
</feature>
<dbReference type="InterPro" id="IPR039391">
    <property type="entry name" value="Phytocyanin-like"/>
</dbReference>
<dbReference type="PROSITE" id="PS51485">
    <property type="entry name" value="PHYTOCYANIN"/>
    <property type="match status" value="1"/>
</dbReference>
<reference evidence="6" key="2">
    <citation type="submission" date="2021-01" db="UniProtKB">
        <authorList>
            <consortium name="EnsemblPlants"/>
        </authorList>
    </citation>
    <scope>IDENTIFICATION</scope>
</reference>
<dbReference type="GeneID" id="115957061"/>
<dbReference type="Gene3D" id="2.60.40.420">
    <property type="entry name" value="Cupredoxins - blue copper proteins"/>
    <property type="match status" value="1"/>
</dbReference>
<dbReference type="KEGG" id="qlo:115957061"/>
<keyword evidence="3" id="KW-0472">Membrane</keyword>
<keyword evidence="1" id="KW-1015">Disulfide bond</keyword>
<dbReference type="GO" id="GO:0009055">
    <property type="term" value="F:electron transfer activity"/>
    <property type="evidence" value="ECO:0007669"/>
    <property type="project" value="InterPro"/>
</dbReference>
<evidence type="ECO:0000256" key="1">
    <source>
        <dbReference type="ARBA" id="ARBA00023157"/>
    </source>
</evidence>
<evidence type="ECO:0000313" key="6">
    <source>
        <dbReference type="EnsemblPlants" id="QL02p089262:mrna"/>
    </source>
</evidence>
<keyword evidence="3" id="KW-1133">Transmembrane helix</keyword>
<keyword evidence="7" id="KW-1185">Reference proteome</keyword>
<dbReference type="SUPFAM" id="SSF49503">
    <property type="entry name" value="Cupredoxins"/>
    <property type="match status" value="1"/>
</dbReference>
<dbReference type="Pfam" id="PF02298">
    <property type="entry name" value="Cu_bind_like"/>
    <property type="match status" value="1"/>
</dbReference>
<dbReference type="EnsemblPlants" id="QL02p089262:mrna">
    <property type="protein sequence ID" value="QL02p089262:mrna"/>
    <property type="gene ID" value="QL02p089262"/>
</dbReference>
<sequence>MARDMSLCCCFIVVVMALLKGATAAQTYLVGDSFGWKVPPNSSYYTIWASKRTFYVGDKLTFNWTGSHTVGISHIQAEYDNCTRDPGEVLNSSGPGLIVPLGTSGSFYFYCTVDDHCGSGQKFAINALTNGSEPPSPSSASSFTIGAFVAAVVSTIVITVLIYD</sequence>
<proteinExistence type="predicted"/>
<feature type="signal peptide" evidence="4">
    <location>
        <begin position="1"/>
        <end position="24"/>
    </location>
</feature>
<evidence type="ECO:0000256" key="4">
    <source>
        <dbReference type="SAM" id="SignalP"/>
    </source>
</evidence>
<dbReference type="RefSeq" id="XP_030931162.1">
    <property type="nucleotide sequence ID" value="XM_031075302.1"/>
</dbReference>
<evidence type="ECO:0000259" key="5">
    <source>
        <dbReference type="PROSITE" id="PS51485"/>
    </source>
</evidence>
<evidence type="ECO:0000313" key="7">
    <source>
        <dbReference type="Proteomes" id="UP000594261"/>
    </source>
</evidence>
<dbReference type="PANTHER" id="PTHR33021:SF522">
    <property type="entry name" value="PHYTOCYANIN DOMAIN-CONTAINING PROTEIN"/>
    <property type="match status" value="1"/>
</dbReference>
<accession>A0A7N2L1U3</accession>
<reference evidence="7" key="1">
    <citation type="journal article" date="2016" name="G3 (Bethesda)">
        <title>First Draft Assembly and Annotation of the Genome of a California Endemic Oak Quercus lobata Nee (Fagaceae).</title>
        <authorList>
            <person name="Sork V.L."/>
            <person name="Fitz-Gibbon S.T."/>
            <person name="Puiu D."/>
            <person name="Crepeau M."/>
            <person name="Gugger P.F."/>
            <person name="Sherman R."/>
            <person name="Stevens K."/>
            <person name="Langley C.H."/>
            <person name="Pellegrini M."/>
            <person name="Salzberg S.L."/>
        </authorList>
    </citation>
    <scope>NUCLEOTIDE SEQUENCE [LARGE SCALE GENOMIC DNA]</scope>
    <source>
        <strain evidence="7">cv. SW786</strain>
    </source>
</reference>
<dbReference type="OrthoDB" id="1573086at2759"/>
<name>A0A7N2L1U3_QUELO</name>
<protein>
    <recommendedName>
        <fullName evidence="5">Phytocyanin domain-containing protein</fullName>
    </recommendedName>
</protein>
<keyword evidence="2" id="KW-0325">Glycoprotein</keyword>
<dbReference type="FunFam" id="2.60.40.420:FF:000034">
    <property type="entry name" value="Cupredoxin superfamily protein"/>
    <property type="match status" value="1"/>
</dbReference>
<feature type="transmembrane region" description="Helical" evidence="3">
    <location>
        <begin position="143"/>
        <end position="163"/>
    </location>
</feature>
<gene>
    <name evidence="6" type="primary">LOC115957061</name>
</gene>